<dbReference type="SUPFAM" id="SSF56112">
    <property type="entry name" value="Protein kinase-like (PK-like)"/>
    <property type="match status" value="1"/>
</dbReference>
<organism evidence="2 3">
    <name type="scientific">Funneliformis geosporum</name>
    <dbReference type="NCBI Taxonomy" id="1117311"/>
    <lineage>
        <taxon>Eukaryota</taxon>
        <taxon>Fungi</taxon>
        <taxon>Fungi incertae sedis</taxon>
        <taxon>Mucoromycota</taxon>
        <taxon>Glomeromycotina</taxon>
        <taxon>Glomeromycetes</taxon>
        <taxon>Glomerales</taxon>
        <taxon>Glomeraceae</taxon>
        <taxon>Funneliformis</taxon>
    </lineage>
</organism>
<evidence type="ECO:0000313" key="3">
    <source>
        <dbReference type="Proteomes" id="UP001153678"/>
    </source>
</evidence>
<dbReference type="EMBL" id="CAMKVN010001311">
    <property type="protein sequence ID" value="CAI2175108.1"/>
    <property type="molecule type" value="Genomic_DNA"/>
</dbReference>
<dbReference type="InterPro" id="IPR011009">
    <property type="entry name" value="Kinase-like_dom_sf"/>
</dbReference>
<gene>
    <name evidence="2" type="ORF">FWILDA_LOCUS6928</name>
</gene>
<keyword evidence="3" id="KW-1185">Reference proteome</keyword>
<reference evidence="2" key="1">
    <citation type="submission" date="2022-08" db="EMBL/GenBank/DDBJ databases">
        <authorList>
            <person name="Kallberg Y."/>
            <person name="Tangrot J."/>
            <person name="Rosling A."/>
        </authorList>
    </citation>
    <scope>NUCLEOTIDE SEQUENCE</scope>
    <source>
        <strain evidence="2">Wild A</strain>
    </source>
</reference>
<evidence type="ECO:0000259" key="1">
    <source>
        <dbReference type="PROSITE" id="PS50011"/>
    </source>
</evidence>
<dbReference type="GO" id="GO:0005524">
    <property type="term" value="F:ATP binding"/>
    <property type="evidence" value="ECO:0007669"/>
    <property type="project" value="InterPro"/>
</dbReference>
<dbReference type="Proteomes" id="UP001153678">
    <property type="component" value="Unassembled WGS sequence"/>
</dbReference>
<dbReference type="AlphaFoldDB" id="A0A9W4SQ46"/>
<proteinExistence type="predicted"/>
<dbReference type="InterPro" id="IPR000719">
    <property type="entry name" value="Prot_kinase_dom"/>
</dbReference>
<evidence type="ECO:0000313" key="2">
    <source>
        <dbReference type="EMBL" id="CAI2175108.1"/>
    </source>
</evidence>
<feature type="domain" description="Protein kinase" evidence="1">
    <location>
        <begin position="148"/>
        <end position="437"/>
    </location>
</feature>
<comment type="caution">
    <text evidence="2">The sequence shown here is derived from an EMBL/GenBank/DDBJ whole genome shotgun (WGS) entry which is preliminary data.</text>
</comment>
<protein>
    <submittedName>
        <fullName evidence="2">5380_t:CDS:1</fullName>
    </submittedName>
</protein>
<name>A0A9W4SQ46_9GLOM</name>
<dbReference type="Gene3D" id="1.10.510.10">
    <property type="entry name" value="Transferase(Phosphotransferase) domain 1"/>
    <property type="match status" value="1"/>
</dbReference>
<dbReference type="GO" id="GO:0004672">
    <property type="term" value="F:protein kinase activity"/>
    <property type="evidence" value="ECO:0007669"/>
    <property type="project" value="InterPro"/>
</dbReference>
<sequence length="437" mass="50416">MEILMTPFAKPIPIESNYIARFRWDRTVVNHFIIDKNELNDGYLTAPGISTSIENALRRTLSFGGEINLSSLINCIIQYPLEDFSDVHGLIKFPIARNISDNPSTETVKNLRTDFLVWLNGKILIFKGEDKRYYEEFALAENELTSKMKSWSILSYGRVPYIFAYAAAGNALKFYAINQDRELRSVSHLFDLSTQKDRLFTIVITVNIYRILLSFVDLIPDYSIKLYDELSHSHNTTISILDDCIVKTIGKYSTFMNDNFSVMKNFYKDTAHVANLIHARDLNGRPSYPTLQGNRYRVILSPLGYCYEPQNESELKDVIKTVLKVINEIHSIGYVHRDIRWPNILRQPNGDWLVIDLEYGGKADEAPNFGPFIEWSPEATANDVYKTQYDIYQIGRLMASKLFFKSEECVDLQEKLLATSDQYFTGKEALSHKWFNC</sequence>
<dbReference type="PROSITE" id="PS50011">
    <property type="entry name" value="PROTEIN_KINASE_DOM"/>
    <property type="match status" value="1"/>
</dbReference>
<accession>A0A9W4SQ46</accession>
<dbReference type="OrthoDB" id="2319729at2759"/>